<dbReference type="Proteomes" id="UP000245119">
    <property type="component" value="Linkage Group LG3"/>
</dbReference>
<evidence type="ECO:0000313" key="3">
    <source>
        <dbReference type="Proteomes" id="UP000245119"/>
    </source>
</evidence>
<feature type="region of interest" description="Disordered" evidence="1">
    <location>
        <begin position="87"/>
        <end position="109"/>
    </location>
</feature>
<proteinExistence type="predicted"/>
<accession>A0A2T7PKB8</accession>
<organism evidence="2 3">
    <name type="scientific">Pomacea canaliculata</name>
    <name type="common">Golden apple snail</name>
    <dbReference type="NCBI Taxonomy" id="400727"/>
    <lineage>
        <taxon>Eukaryota</taxon>
        <taxon>Metazoa</taxon>
        <taxon>Spiralia</taxon>
        <taxon>Lophotrochozoa</taxon>
        <taxon>Mollusca</taxon>
        <taxon>Gastropoda</taxon>
        <taxon>Caenogastropoda</taxon>
        <taxon>Architaenioglossa</taxon>
        <taxon>Ampullarioidea</taxon>
        <taxon>Ampullariidae</taxon>
        <taxon>Pomacea</taxon>
    </lineage>
</organism>
<dbReference type="EMBL" id="PZQS01000003">
    <property type="protein sequence ID" value="PVD33844.1"/>
    <property type="molecule type" value="Genomic_DNA"/>
</dbReference>
<reference evidence="2 3" key="1">
    <citation type="submission" date="2018-04" db="EMBL/GenBank/DDBJ databases">
        <title>The genome of golden apple snail Pomacea canaliculata provides insight into stress tolerance and invasive adaptation.</title>
        <authorList>
            <person name="Liu C."/>
            <person name="Liu B."/>
            <person name="Ren Y."/>
            <person name="Zhang Y."/>
            <person name="Wang H."/>
            <person name="Li S."/>
            <person name="Jiang F."/>
            <person name="Yin L."/>
            <person name="Zhang G."/>
            <person name="Qian W."/>
            <person name="Fan W."/>
        </authorList>
    </citation>
    <scope>NUCLEOTIDE SEQUENCE [LARGE SCALE GENOMIC DNA]</scope>
    <source>
        <strain evidence="2">SZHN2017</strain>
        <tissue evidence="2">Muscle</tissue>
    </source>
</reference>
<protein>
    <submittedName>
        <fullName evidence="2">Uncharacterized protein</fullName>
    </submittedName>
</protein>
<evidence type="ECO:0000313" key="2">
    <source>
        <dbReference type="EMBL" id="PVD33844.1"/>
    </source>
</evidence>
<evidence type="ECO:0000256" key="1">
    <source>
        <dbReference type="SAM" id="MobiDB-lite"/>
    </source>
</evidence>
<keyword evidence="3" id="KW-1185">Reference proteome</keyword>
<sequence length="109" mass="12167">MKQDGASRQLRNENSRRLKAIFKIHGLPPFVLEKVAECQRSVFPVAHSCHSSRPDLDSCAATHANCLSCGLRHSSPRTVARPHVKNAYQRPGLGGGNVHCSRRKRKEKE</sequence>
<gene>
    <name evidence="2" type="ORF">C0Q70_05105</name>
</gene>
<comment type="caution">
    <text evidence="2">The sequence shown here is derived from an EMBL/GenBank/DDBJ whole genome shotgun (WGS) entry which is preliminary data.</text>
</comment>
<name>A0A2T7PKB8_POMCA</name>
<dbReference type="AlphaFoldDB" id="A0A2T7PKB8"/>
<feature type="compositionally biased region" description="Basic residues" evidence="1">
    <location>
        <begin position="100"/>
        <end position="109"/>
    </location>
</feature>